<protein>
    <submittedName>
        <fullName evidence="2">Uncharacterized protein</fullName>
    </submittedName>
</protein>
<organism evidence="2 3">
    <name type="scientific">Tubulinosema ratisbonensis</name>
    <dbReference type="NCBI Taxonomy" id="291195"/>
    <lineage>
        <taxon>Eukaryota</taxon>
        <taxon>Fungi</taxon>
        <taxon>Fungi incertae sedis</taxon>
        <taxon>Microsporidia</taxon>
        <taxon>Tubulinosematoidea</taxon>
        <taxon>Tubulinosematidae</taxon>
        <taxon>Tubulinosema</taxon>
    </lineage>
</organism>
<dbReference type="AlphaFoldDB" id="A0A437AI75"/>
<feature type="coiled-coil region" evidence="1">
    <location>
        <begin position="407"/>
        <end position="434"/>
    </location>
</feature>
<reference evidence="2 3" key="1">
    <citation type="submission" date="2018-10" db="EMBL/GenBank/DDBJ databases">
        <title>Draft genome sequence of the microsporidian Tubulinosema ratisbonensis.</title>
        <authorList>
            <person name="Polonais V."/>
            <person name="Peyretaillade E."/>
            <person name="Niehus S."/>
            <person name="Wawrzyniak I."/>
            <person name="Franchet A."/>
            <person name="Gaspin C."/>
            <person name="Reichstadt M."/>
            <person name="Belser C."/>
            <person name="Labadie K."/>
            <person name="Delbac F."/>
            <person name="Ferrandon D."/>
        </authorList>
    </citation>
    <scope>NUCLEOTIDE SEQUENCE [LARGE SCALE GENOMIC DNA]</scope>
    <source>
        <strain evidence="2 3">Franzen</strain>
    </source>
</reference>
<accession>A0A437AI75</accession>
<keyword evidence="1" id="KW-0175">Coiled coil</keyword>
<comment type="caution">
    <text evidence="2">The sequence shown here is derived from an EMBL/GenBank/DDBJ whole genome shotgun (WGS) entry which is preliminary data.</text>
</comment>
<proteinExistence type="predicted"/>
<dbReference type="Proteomes" id="UP000282876">
    <property type="component" value="Unassembled WGS sequence"/>
</dbReference>
<dbReference type="VEuPathDB" id="MicrosporidiaDB:TUBRATIS_26650"/>
<name>A0A437AI75_9MICR</name>
<dbReference type="EMBL" id="RCSS01000726">
    <property type="protein sequence ID" value="RVD90903.1"/>
    <property type="molecule type" value="Genomic_DNA"/>
</dbReference>
<evidence type="ECO:0000313" key="2">
    <source>
        <dbReference type="EMBL" id="RVD90903.1"/>
    </source>
</evidence>
<evidence type="ECO:0000313" key="3">
    <source>
        <dbReference type="Proteomes" id="UP000282876"/>
    </source>
</evidence>
<evidence type="ECO:0000256" key="1">
    <source>
        <dbReference type="SAM" id="Coils"/>
    </source>
</evidence>
<gene>
    <name evidence="2" type="ORF">TUBRATIS_26650</name>
</gene>
<sequence length="520" mass="61642">MLILNLILLTNKKASELFDEPQSSIPLRRNFTSRFTDFLRNSKSSTKNIPTKNHEDYCKFSIKVKLMINELIFWVDKLETQNKENEVPSADRLENLKNILDKIYLISKAFIEEIEDYLLIQIYIPKPQFLLEIEEEVEKIKNLLKELSLLVQNMPNSVKIYHKKRLIRCCFSICYSKPKKPLEEIEKLIQLLHDLFNNYLNIIPNVLDIKIENTSTAICSHLINFQKEISGELTESINKERNSETYSIDSQSSTDEEDVYSFYINCYLSISLKIIDTWIADPTQEIKSDMNEFLFSNFDIEKSCSELSTISVKNPPKSFLKFCCNKINQLINTFKTKYNMIDKNYKKIKLEQMFIRKKHNLFFAKQETNLISNENIKFKTFNDFLSHLIDEFYVLLDLFKKFSDLDFLTFSVEKEKLKQELNNLNDDYLNSVIRFVLSPELIILQTNKYKIKDLVESGLDMNQFIQHYSQIDSEDFDYKTWLQTVLEHRYEGICSQTEINSVEYFVNLVEVYLRKIKNDE</sequence>
<keyword evidence="3" id="KW-1185">Reference proteome</keyword>